<dbReference type="Gene3D" id="3.75.10.10">
    <property type="entry name" value="L-arginine/glycine Amidinotransferase, Chain A"/>
    <property type="match status" value="1"/>
</dbReference>
<dbReference type="SUPFAM" id="SSF55909">
    <property type="entry name" value="Pentein"/>
    <property type="match status" value="1"/>
</dbReference>
<evidence type="ECO:0000256" key="1">
    <source>
        <dbReference type="ARBA" id="ARBA00005213"/>
    </source>
</evidence>
<dbReference type="STRING" id="655015.B1812_02895"/>
<dbReference type="AlphaFoldDB" id="A0A1W6MRL2"/>
<dbReference type="EMBL" id="CP019948">
    <property type="protein sequence ID" value="ARN80205.1"/>
    <property type="molecule type" value="Genomic_DNA"/>
</dbReference>
<organism evidence="5 6">
    <name type="scientific">Methylocystis bryophila</name>
    <dbReference type="NCBI Taxonomy" id="655015"/>
    <lineage>
        <taxon>Bacteria</taxon>
        <taxon>Pseudomonadati</taxon>
        <taxon>Pseudomonadota</taxon>
        <taxon>Alphaproteobacteria</taxon>
        <taxon>Hyphomicrobiales</taxon>
        <taxon>Methylocystaceae</taxon>
        <taxon>Methylocystis</taxon>
    </lineage>
</organism>
<reference evidence="5 6" key="1">
    <citation type="submission" date="2017-02" db="EMBL/GenBank/DDBJ databases">
        <authorList>
            <person name="Peterson S.W."/>
        </authorList>
    </citation>
    <scope>NUCLEOTIDE SEQUENCE [LARGE SCALE GENOMIC DNA]</scope>
    <source>
        <strain evidence="5 6">S285</strain>
    </source>
</reference>
<keyword evidence="6" id="KW-1185">Reference proteome</keyword>
<dbReference type="GO" id="GO:0019546">
    <property type="term" value="P:L-arginine deiminase pathway"/>
    <property type="evidence" value="ECO:0007669"/>
    <property type="project" value="TreeGrafter"/>
</dbReference>
<dbReference type="PANTHER" id="PTHR47271:SF2">
    <property type="entry name" value="ARGININE DEIMINASE"/>
    <property type="match status" value="1"/>
</dbReference>
<gene>
    <name evidence="5" type="ORF">B1812_02895</name>
</gene>
<name>A0A1W6MRL2_9HYPH</name>
<proteinExistence type="predicted"/>
<evidence type="ECO:0000313" key="6">
    <source>
        <dbReference type="Proteomes" id="UP000193978"/>
    </source>
</evidence>
<accession>A0A1W6MRL2</accession>
<dbReference type="GO" id="GO:0016990">
    <property type="term" value="F:arginine deiminase activity"/>
    <property type="evidence" value="ECO:0007669"/>
    <property type="project" value="UniProtKB-EC"/>
</dbReference>
<evidence type="ECO:0000256" key="3">
    <source>
        <dbReference type="ARBA" id="ARBA00049429"/>
    </source>
</evidence>
<evidence type="ECO:0000256" key="4">
    <source>
        <dbReference type="SAM" id="MobiDB-lite"/>
    </source>
</evidence>
<evidence type="ECO:0000313" key="5">
    <source>
        <dbReference type="EMBL" id="ARN80205.1"/>
    </source>
</evidence>
<evidence type="ECO:0000256" key="2">
    <source>
        <dbReference type="ARBA" id="ARBA00012171"/>
    </source>
</evidence>
<comment type="pathway">
    <text evidence="1">Amino-acid degradation; L-arginine degradation via ADI pathway; carbamoyl phosphate from L-arginine: step 1/2.</text>
</comment>
<dbReference type="KEGG" id="mbry:B1812_02895"/>
<feature type="region of interest" description="Disordered" evidence="4">
    <location>
        <begin position="1"/>
        <end position="27"/>
    </location>
</feature>
<dbReference type="Pfam" id="PF19420">
    <property type="entry name" value="DDAH_eukar"/>
    <property type="match status" value="1"/>
</dbReference>
<comment type="catalytic activity">
    <reaction evidence="3">
        <text>L-arginine + H2O = L-citrulline + NH4(+)</text>
        <dbReference type="Rhea" id="RHEA:19597"/>
        <dbReference type="ChEBI" id="CHEBI:15377"/>
        <dbReference type="ChEBI" id="CHEBI:28938"/>
        <dbReference type="ChEBI" id="CHEBI:32682"/>
        <dbReference type="ChEBI" id="CHEBI:57743"/>
        <dbReference type="EC" id="3.5.3.6"/>
    </reaction>
</comment>
<sequence>MATDISSAPAPRSKATPKPRSSAPMTTRDRIVMCAPDHYCVDYVINPWMEHQIGQADLARARKEWDALRSLLAQRAELLFVRPEPGLPDMVFTANAGLAFDRTVVLARFMTEERRPEEPFFQAFFEAQGFSVAPWPDEIPFEGAGDALPDAKRELIWCGHGWRTSPEAPPLLEAIFDRPAVSLRLVDPRFYHLDTCFCPLSDGWLMYYPGAFDAESLETIARLAPPERRLEIQLADALHFACNAVESGGRLILNEASAGLQHRLREAGFEPMLTPLGEFIKAGGAAKCLTLKLNATRMEEAR</sequence>
<protein>
    <recommendedName>
        <fullName evidence="2">arginine deiminase</fullName>
        <ecNumber evidence="2">3.5.3.6</ecNumber>
    </recommendedName>
</protein>
<dbReference type="Proteomes" id="UP000193978">
    <property type="component" value="Chromosome"/>
</dbReference>
<dbReference type="EC" id="3.5.3.6" evidence="2"/>
<dbReference type="PANTHER" id="PTHR47271">
    <property type="entry name" value="ARGININE DEIMINASE"/>
    <property type="match status" value="1"/>
</dbReference>